<dbReference type="Gene3D" id="1.10.287.130">
    <property type="match status" value="1"/>
</dbReference>
<feature type="coiled-coil region" evidence="5">
    <location>
        <begin position="120"/>
        <end position="189"/>
    </location>
</feature>
<dbReference type="SMART" id="SM00388">
    <property type="entry name" value="HisKA"/>
    <property type="match status" value="1"/>
</dbReference>
<dbReference type="EMBL" id="JAQNDK010000006">
    <property type="protein sequence ID" value="MDC0684886.1"/>
    <property type="molecule type" value="Genomic_DNA"/>
</dbReference>
<organism evidence="9 10">
    <name type="scientific">Sorangium atrum</name>
    <dbReference type="NCBI Taxonomy" id="2995308"/>
    <lineage>
        <taxon>Bacteria</taxon>
        <taxon>Pseudomonadati</taxon>
        <taxon>Myxococcota</taxon>
        <taxon>Polyangia</taxon>
        <taxon>Polyangiales</taxon>
        <taxon>Polyangiaceae</taxon>
        <taxon>Sorangium</taxon>
    </lineage>
</organism>
<feature type="domain" description="PAC" evidence="8">
    <location>
        <begin position="271"/>
        <end position="322"/>
    </location>
</feature>
<dbReference type="Pfam" id="PF08448">
    <property type="entry name" value="PAS_4"/>
    <property type="match status" value="1"/>
</dbReference>
<feature type="domain" description="Histidine kinase" evidence="6">
    <location>
        <begin position="347"/>
        <end position="566"/>
    </location>
</feature>
<dbReference type="Pfam" id="PF02518">
    <property type="entry name" value="HATPase_c"/>
    <property type="match status" value="1"/>
</dbReference>
<keyword evidence="10" id="KW-1185">Reference proteome</keyword>
<dbReference type="SMART" id="SM00387">
    <property type="entry name" value="HATPase_c"/>
    <property type="match status" value="1"/>
</dbReference>
<dbReference type="Gene3D" id="3.40.50.2300">
    <property type="match status" value="1"/>
</dbReference>
<dbReference type="SUPFAM" id="SSF47384">
    <property type="entry name" value="Homodimeric domain of signal transducing histidine kinase"/>
    <property type="match status" value="1"/>
</dbReference>
<evidence type="ECO:0000259" key="6">
    <source>
        <dbReference type="PROSITE" id="PS50109"/>
    </source>
</evidence>
<dbReference type="InterPro" id="IPR035965">
    <property type="entry name" value="PAS-like_dom_sf"/>
</dbReference>
<feature type="domain" description="Response regulatory" evidence="7">
    <location>
        <begin position="1"/>
        <end position="114"/>
    </location>
</feature>
<dbReference type="InterPro" id="IPR004358">
    <property type="entry name" value="Sig_transdc_His_kin-like_C"/>
</dbReference>
<dbReference type="PANTHER" id="PTHR43547:SF2">
    <property type="entry name" value="HYBRID SIGNAL TRANSDUCTION HISTIDINE KINASE C"/>
    <property type="match status" value="1"/>
</dbReference>
<evidence type="ECO:0000259" key="8">
    <source>
        <dbReference type="PROSITE" id="PS50113"/>
    </source>
</evidence>
<evidence type="ECO:0000256" key="4">
    <source>
        <dbReference type="PROSITE-ProRule" id="PRU00169"/>
    </source>
</evidence>
<evidence type="ECO:0000256" key="1">
    <source>
        <dbReference type="ARBA" id="ARBA00000085"/>
    </source>
</evidence>
<dbReference type="CDD" id="cd19920">
    <property type="entry name" value="REC_PA4781-like"/>
    <property type="match status" value="1"/>
</dbReference>
<dbReference type="InterPro" id="IPR005467">
    <property type="entry name" value="His_kinase_dom"/>
</dbReference>
<dbReference type="InterPro" id="IPR003594">
    <property type="entry name" value="HATPase_dom"/>
</dbReference>
<dbReference type="Pfam" id="PF00072">
    <property type="entry name" value="Response_reg"/>
    <property type="match status" value="1"/>
</dbReference>
<dbReference type="PANTHER" id="PTHR43547">
    <property type="entry name" value="TWO-COMPONENT HISTIDINE KINASE"/>
    <property type="match status" value="1"/>
</dbReference>
<dbReference type="SUPFAM" id="SSF55785">
    <property type="entry name" value="PYP-like sensor domain (PAS domain)"/>
    <property type="match status" value="1"/>
</dbReference>
<dbReference type="CDD" id="cd00082">
    <property type="entry name" value="HisKA"/>
    <property type="match status" value="1"/>
</dbReference>
<dbReference type="InterPro" id="IPR000700">
    <property type="entry name" value="PAS-assoc_C"/>
</dbReference>
<dbReference type="EC" id="2.7.13.3" evidence="2"/>
<evidence type="ECO:0000259" key="7">
    <source>
        <dbReference type="PROSITE" id="PS50110"/>
    </source>
</evidence>
<dbReference type="InterPro" id="IPR036890">
    <property type="entry name" value="HATPase_C_sf"/>
</dbReference>
<gene>
    <name evidence="9" type="ORF">POL72_44630</name>
</gene>
<dbReference type="InterPro" id="IPR011006">
    <property type="entry name" value="CheY-like_superfamily"/>
</dbReference>
<sequence>MVDDVPESMAVTAAQLEERGFRVAVAQDGEDALERAELLSPDLILLDVLMPGMDGFETCRRLKASESTKGIPVIFMTALGETAHKVAGFEAGGVDYVVKPLELDEVLVRVKTHLELYTMRAELEAQNVQLRREIEERERLQAALRCAHDKLERRVAERTTELAAANDLLKQENSERKRAEETLRESQGMLHAIIDNSAAMVYVKDLQGRYLLSNRRFRQLFHATLESNEPIASIASIDSIIGTTDHDLFPPEQAEILRSFDRRVLEAQEPLETEEVVPQGDGMHTYISVKCPLFDAEGKPYAVCAISTDITERKRAEEERERLLASEQAARSKAEAADRMKDEFLCTLGHELRTPLTSILGWAHILLRADKSDVARVQRGLEVIERNGMAELELVETLLDVSAILCCQVDLKRQPVSMAEVIQAVVDSVTPASEAKDVCISLSLRSTTGRVLGDRGRLEQIVRNLLSNAVKFTPAGGRVAVSLEEMGAKTQLRISDTGEGISADFLPHVFDKFRRANSSTTRWHSGLGLGLSIVQDLARMHGGEVHAESAGEGRGAVFIVDLPLMPVVEETAAPPSADAGEARSV</sequence>
<dbReference type="Gene3D" id="3.30.565.10">
    <property type="entry name" value="Histidine kinase-like ATPase, C-terminal domain"/>
    <property type="match status" value="1"/>
</dbReference>
<dbReference type="InterPro" id="IPR003661">
    <property type="entry name" value="HisK_dim/P_dom"/>
</dbReference>
<keyword evidence="5" id="KW-0175">Coiled coil</keyword>
<protein>
    <recommendedName>
        <fullName evidence="2">histidine kinase</fullName>
        <ecNumber evidence="2">2.7.13.3</ecNumber>
    </recommendedName>
</protein>
<name>A0ABT5CEL7_9BACT</name>
<dbReference type="CDD" id="cd00130">
    <property type="entry name" value="PAS"/>
    <property type="match status" value="1"/>
</dbReference>
<dbReference type="SUPFAM" id="SSF52172">
    <property type="entry name" value="CheY-like"/>
    <property type="match status" value="1"/>
</dbReference>
<reference evidence="9 10" key="1">
    <citation type="submission" date="2023-01" db="EMBL/GenBank/DDBJ databases">
        <title>Minimal conservation of predation-associated metabolite biosynthetic gene clusters underscores biosynthetic potential of Myxococcota including descriptions for ten novel species: Archangium lansinium sp. nov., Myxococcus landrumus sp. nov., Nannocystis bai.</title>
        <authorList>
            <person name="Ahearne A."/>
            <person name="Stevens C."/>
            <person name="Dowd S."/>
        </authorList>
    </citation>
    <scope>NUCLEOTIDE SEQUENCE [LARGE SCALE GENOMIC DNA]</scope>
    <source>
        <strain evidence="9 10">WIWO2</strain>
    </source>
</reference>
<dbReference type="SUPFAM" id="SSF55874">
    <property type="entry name" value="ATPase domain of HSP90 chaperone/DNA topoisomerase II/histidine kinase"/>
    <property type="match status" value="1"/>
</dbReference>
<dbReference type="PROSITE" id="PS50113">
    <property type="entry name" value="PAC"/>
    <property type="match status" value="1"/>
</dbReference>
<dbReference type="Pfam" id="PF00512">
    <property type="entry name" value="HisKA"/>
    <property type="match status" value="1"/>
</dbReference>
<comment type="catalytic activity">
    <reaction evidence="1">
        <text>ATP + protein L-histidine = ADP + protein N-phospho-L-histidine.</text>
        <dbReference type="EC" id="2.7.13.3"/>
    </reaction>
</comment>
<dbReference type="NCBIfam" id="TIGR00229">
    <property type="entry name" value="sensory_box"/>
    <property type="match status" value="1"/>
</dbReference>
<evidence type="ECO:0000313" key="9">
    <source>
        <dbReference type="EMBL" id="MDC0684886.1"/>
    </source>
</evidence>
<dbReference type="InterPro" id="IPR000014">
    <property type="entry name" value="PAS"/>
</dbReference>
<proteinExistence type="predicted"/>
<dbReference type="PROSITE" id="PS50109">
    <property type="entry name" value="HIS_KIN"/>
    <property type="match status" value="1"/>
</dbReference>
<keyword evidence="3 4" id="KW-0597">Phosphoprotein</keyword>
<evidence type="ECO:0000313" key="10">
    <source>
        <dbReference type="Proteomes" id="UP001217485"/>
    </source>
</evidence>
<evidence type="ECO:0000256" key="3">
    <source>
        <dbReference type="ARBA" id="ARBA00022553"/>
    </source>
</evidence>
<dbReference type="PROSITE" id="PS50110">
    <property type="entry name" value="RESPONSE_REGULATORY"/>
    <property type="match status" value="1"/>
</dbReference>
<dbReference type="SMART" id="SM00448">
    <property type="entry name" value="REC"/>
    <property type="match status" value="1"/>
</dbReference>
<evidence type="ECO:0000256" key="5">
    <source>
        <dbReference type="SAM" id="Coils"/>
    </source>
</evidence>
<dbReference type="InterPro" id="IPR001789">
    <property type="entry name" value="Sig_transdc_resp-reg_receiver"/>
</dbReference>
<comment type="caution">
    <text evidence="9">The sequence shown here is derived from an EMBL/GenBank/DDBJ whole genome shotgun (WGS) entry which is preliminary data.</text>
</comment>
<dbReference type="PRINTS" id="PR00344">
    <property type="entry name" value="BCTRLSENSOR"/>
</dbReference>
<accession>A0ABT5CEL7</accession>
<dbReference type="InterPro" id="IPR013656">
    <property type="entry name" value="PAS_4"/>
</dbReference>
<dbReference type="Gene3D" id="3.30.450.20">
    <property type="entry name" value="PAS domain"/>
    <property type="match status" value="1"/>
</dbReference>
<dbReference type="RefSeq" id="WP_272103014.1">
    <property type="nucleotide sequence ID" value="NZ_JAQNDK010000006.1"/>
</dbReference>
<dbReference type="Proteomes" id="UP001217485">
    <property type="component" value="Unassembled WGS sequence"/>
</dbReference>
<evidence type="ECO:0000256" key="2">
    <source>
        <dbReference type="ARBA" id="ARBA00012438"/>
    </source>
</evidence>
<dbReference type="InterPro" id="IPR036097">
    <property type="entry name" value="HisK_dim/P_sf"/>
</dbReference>
<feature type="modified residue" description="4-aspartylphosphate" evidence="4">
    <location>
        <position position="47"/>
    </location>
</feature>